<comment type="caution">
    <text evidence="1">The sequence shown here is derived from an EMBL/GenBank/DDBJ whole genome shotgun (WGS) entry which is preliminary data.</text>
</comment>
<dbReference type="RefSeq" id="XP_020118537.1">
    <property type="nucleotide sequence ID" value="XM_020268523.1"/>
</dbReference>
<keyword evidence="2" id="KW-1185">Reference proteome</keyword>
<proteinExistence type="predicted"/>
<dbReference type="AlphaFoldDB" id="A0A225AU02"/>
<dbReference type="GeneID" id="31005979"/>
<accession>A0A225AU02</accession>
<evidence type="ECO:0000313" key="1">
    <source>
        <dbReference type="EMBL" id="OKL58416.1"/>
    </source>
</evidence>
<evidence type="ECO:0000313" key="2">
    <source>
        <dbReference type="Proteomes" id="UP000214365"/>
    </source>
</evidence>
<reference evidence="1 2" key="1">
    <citation type="submission" date="2015-06" db="EMBL/GenBank/DDBJ databases">
        <title>Talaromyces atroroseus IBT 11181 draft genome.</title>
        <authorList>
            <person name="Rasmussen K.B."/>
            <person name="Rasmussen S."/>
            <person name="Petersen B."/>
            <person name="Sicheritz-Ponten T."/>
            <person name="Mortensen U.H."/>
            <person name="Thrane U."/>
        </authorList>
    </citation>
    <scope>NUCLEOTIDE SEQUENCE [LARGE SCALE GENOMIC DNA]</scope>
    <source>
        <strain evidence="1 2">IBT 11181</strain>
    </source>
</reference>
<dbReference type="Proteomes" id="UP000214365">
    <property type="component" value="Unassembled WGS sequence"/>
</dbReference>
<gene>
    <name evidence="1" type="ORF">UA08_06223</name>
</gene>
<name>A0A225AU02_TALAT</name>
<protein>
    <submittedName>
        <fullName evidence="1">Uncharacterized protein</fullName>
    </submittedName>
</protein>
<dbReference type="EMBL" id="LFMY01000009">
    <property type="protein sequence ID" value="OKL58416.1"/>
    <property type="molecule type" value="Genomic_DNA"/>
</dbReference>
<sequence length="125" mass="14429">MDTKKLKKEHSRLGYLNFTALELEEFIGDINQRSSPDAPIVDRVYAHAMSDCINIIEDGVKKMKLLPYKDETKKEWAVFKMTIAERLQWLSSMWDRLSDATKKFKEETDELLSRAEALSAQSNSA</sequence>
<organism evidence="1 2">
    <name type="scientific">Talaromyces atroroseus</name>
    <dbReference type="NCBI Taxonomy" id="1441469"/>
    <lineage>
        <taxon>Eukaryota</taxon>
        <taxon>Fungi</taxon>
        <taxon>Dikarya</taxon>
        <taxon>Ascomycota</taxon>
        <taxon>Pezizomycotina</taxon>
        <taxon>Eurotiomycetes</taxon>
        <taxon>Eurotiomycetidae</taxon>
        <taxon>Eurotiales</taxon>
        <taxon>Trichocomaceae</taxon>
        <taxon>Talaromyces</taxon>
        <taxon>Talaromyces sect. Trachyspermi</taxon>
    </lineage>
</organism>